<accession>A0A919ENB5</accession>
<dbReference type="PANTHER" id="PTHR12818">
    <property type="entry name" value="TRNA (ADENINE(37)-N6)-METHYLTRANSFERASE"/>
    <property type="match status" value="1"/>
</dbReference>
<gene>
    <name evidence="4" type="ORF">GCM10017161_39330</name>
</gene>
<keyword evidence="1" id="KW-0949">S-adenosyl-L-methionine</keyword>
<evidence type="ECO:0000313" key="5">
    <source>
        <dbReference type="Proteomes" id="UP000623842"/>
    </source>
</evidence>
<dbReference type="InterPro" id="IPR023370">
    <property type="entry name" value="TrmO-like_N"/>
</dbReference>
<comment type="caution">
    <text evidence="4">The sequence shown here is derived from an EMBL/GenBank/DDBJ whole genome shotgun (WGS) entry which is preliminary data.</text>
</comment>
<dbReference type="Proteomes" id="UP000623842">
    <property type="component" value="Unassembled WGS sequence"/>
</dbReference>
<feature type="domain" description="TsaA-like" evidence="3">
    <location>
        <begin position="7"/>
        <end position="148"/>
    </location>
</feature>
<dbReference type="Gene3D" id="3.30.2310.10">
    <property type="entry name" value="YaeB-like"/>
    <property type="match status" value="1"/>
</dbReference>
<keyword evidence="5" id="KW-1185">Reference proteome</keyword>
<dbReference type="InterPro" id="IPR023368">
    <property type="entry name" value="UPF0066_cons_site"/>
</dbReference>
<evidence type="ECO:0000259" key="3">
    <source>
        <dbReference type="PROSITE" id="PS51668"/>
    </source>
</evidence>
<name>A0A919ENB5_9GAMM</name>
<dbReference type="InterPro" id="IPR040372">
    <property type="entry name" value="YaeB-like"/>
</dbReference>
<dbReference type="Pfam" id="PF01980">
    <property type="entry name" value="TrmO_N"/>
    <property type="match status" value="1"/>
</dbReference>
<protein>
    <submittedName>
        <fullName evidence="4">tRNA (N6-threonylcarbamoyladenosine(37)-N6)-methyltransferase TrmO</fullName>
    </submittedName>
</protein>
<evidence type="ECO:0000256" key="2">
    <source>
        <dbReference type="ARBA" id="ARBA00033753"/>
    </source>
</evidence>
<dbReference type="AlphaFoldDB" id="A0A919ENB5"/>
<organism evidence="4 5">
    <name type="scientific">Thalassotalea marina</name>
    <dbReference type="NCBI Taxonomy" id="1673741"/>
    <lineage>
        <taxon>Bacteria</taxon>
        <taxon>Pseudomonadati</taxon>
        <taxon>Pseudomonadota</taxon>
        <taxon>Gammaproteobacteria</taxon>
        <taxon>Alteromonadales</taxon>
        <taxon>Colwelliaceae</taxon>
        <taxon>Thalassotalea</taxon>
    </lineage>
</organism>
<dbReference type="PANTHER" id="PTHR12818:SF0">
    <property type="entry name" value="TRNA (ADENINE(37)-N6)-METHYLTRANSFERASE"/>
    <property type="match status" value="1"/>
</dbReference>
<evidence type="ECO:0000313" key="4">
    <source>
        <dbReference type="EMBL" id="GHG05904.1"/>
    </source>
</evidence>
<dbReference type="Gene3D" id="2.40.30.70">
    <property type="entry name" value="YaeB-like"/>
    <property type="match status" value="1"/>
</dbReference>
<dbReference type="EMBL" id="BNCK01000012">
    <property type="protein sequence ID" value="GHG05904.1"/>
    <property type="molecule type" value="Genomic_DNA"/>
</dbReference>
<sequence length="240" mass="27238">MSETIPFTPIGHVISPYKEKFAIPRQPGLVSAAKGFIHLTEEVNNPEAFRGIESFSHLWVIFVFHATQEQGWKPLVRPPRLGGNSKTGVFATRSTFRPNAIGMSVVKNHGLVKSGENWQLAISELDLLHGTPVLDIKPYIPYSDAITNVQAGFAQQKPESLMDVHFTEAVTQDLTQFVQQFPDLKVLIEQVLAQDPRPAYKKDKIDTKNYGIRLYDFNIMWRLISASEIEVYQLQYQPDR</sequence>
<comment type="similarity">
    <text evidence="2">Belongs to the tRNA methyltransferase O family.</text>
</comment>
<dbReference type="CDD" id="cd09281">
    <property type="entry name" value="UPF0066"/>
    <property type="match status" value="1"/>
</dbReference>
<evidence type="ECO:0000256" key="1">
    <source>
        <dbReference type="ARBA" id="ARBA00022691"/>
    </source>
</evidence>
<dbReference type="RefSeq" id="WP_189774257.1">
    <property type="nucleotide sequence ID" value="NZ_BNCK01000012.1"/>
</dbReference>
<dbReference type="SUPFAM" id="SSF118196">
    <property type="entry name" value="YaeB-like"/>
    <property type="match status" value="1"/>
</dbReference>
<dbReference type="NCBIfam" id="TIGR00104">
    <property type="entry name" value="tRNA_TsaA"/>
    <property type="match status" value="1"/>
</dbReference>
<dbReference type="PROSITE" id="PS01318">
    <property type="entry name" value="TSAA_1"/>
    <property type="match status" value="1"/>
</dbReference>
<proteinExistence type="inferred from homology"/>
<reference evidence="4" key="2">
    <citation type="submission" date="2020-09" db="EMBL/GenBank/DDBJ databases">
        <authorList>
            <person name="Sun Q."/>
            <person name="Kim S."/>
        </authorList>
    </citation>
    <scope>NUCLEOTIDE SEQUENCE</scope>
    <source>
        <strain evidence="4">KCTC 42731</strain>
    </source>
</reference>
<dbReference type="InterPro" id="IPR036414">
    <property type="entry name" value="YaeB_N_sf"/>
</dbReference>
<dbReference type="FunFam" id="2.40.30.70:FF:000001">
    <property type="entry name" value="tRNA (N6-threonylcarbamoyladenosine(37)-N6)-methyltransferase TrmO"/>
    <property type="match status" value="1"/>
</dbReference>
<dbReference type="InterPro" id="IPR036413">
    <property type="entry name" value="YaeB-like_sf"/>
</dbReference>
<dbReference type="PROSITE" id="PS51668">
    <property type="entry name" value="TSAA_2"/>
    <property type="match status" value="1"/>
</dbReference>
<dbReference type="Pfam" id="PF18389">
    <property type="entry name" value="TrmO_C"/>
    <property type="match status" value="1"/>
</dbReference>
<dbReference type="GO" id="GO:0089715">
    <property type="term" value="F:tRNA (L-threonylcarbamoyladenosine(37)-C2) methyltransferase activity"/>
    <property type="evidence" value="ECO:0007669"/>
    <property type="project" value="TreeGrafter"/>
</dbReference>
<dbReference type="InterPro" id="IPR041369">
    <property type="entry name" value="TrmO_C"/>
</dbReference>
<reference evidence="4" key="1">
    <citation type="journal article" date="2014" name="Int. J. Syst. Evol. Microbiol.">
        <title>Complete genome sequence of Corynebacterium casei LMG S-19264T (=DSM 44701T), isolated from a smear-ripened cheese.</title>
        <authorList>
            <consortium name="US DOE Joint Genome Institute (JGI-PGF)"/>
            <person name="Walter F."/>
            <person name="Albersmeier A."/>
            <person name="Kalinowski J."/>
            <person name="Ruckert C."/>
        </authorList>
    </citation>
    <scope>NUCLEOTIDE SEQUENCE</scope>
    <source>
        <strain evidence="4">KCTC 42731</strain>
    </source>
</reference>